<organism evidence="1 2">
    <name type="scientific">Bodo saltans</name>
    <name type="common">Flagellated protozoan</name>
    <dbReference type="NCBI Taxonomy" id="75058"/>
    <lineage>
        <taxon>Eukaryota</taxon>
        <taxon>Discoba</taxon>
        <taxon>Euglenozoa</taxon>
        <taxon>Kinetoplastea</taxon>
        <taxon>Metakinetoplastina</taxon>
        <taxon>Eubodonida</taxon>
        <taxon>Bodonidae</taxon>
        <taxon>Bodo</taxon>
    </lineage>
</organism>
<dbReference type="OrthoDB" id="239229at2759"/>
<dbReference type="VEuPathDB" id="TriTrypDB:BSAL_83835"/>
<proteinExistence type="predicted"/>
<evidence type="ECO:0000313" key="2">
    <source>
        <dbReference type="Proteomes" id="UP000051952"/>
    </source>
</evidence>
<accession>A0A0S4J3K3</accession>
<keyword evidence="2" id="KW-1185">Reference proteome</keyword>
<evidence type="ECO:0000313" key="1">
    <source>
        <dbReference type="EMBL" id="CUG72029.1"/>
    </source>
</evidence>
<dbReference type="AlphaFoldDB" id="A0A0S4J3K3"/>
<dbReference type="OMA" id="PHWIRES"/>
<reference evidence="2" key="1">
    <citation type="submission" date="2015-09" db="EMBL/GenBank/DDBJ databases">
        <authorList>
            <consortium name="Pathogen Informatics"/>
        </authorList>
    </citation>
    <scope>NUCLEOTIDE SEQUENCE [LARGE SCALE GENOMIC DNA]</scope>
    <source>
        <strain evidence="2">Lake Konstanz</strain>
    </source>
</reference>
<gene>
    <name evidence="1" type="ORF">BSAL_83835</name>
</gene>
<dbReference type="EMBL" id="CYKH01000951">
    <property type="protein sequence ID" value="CUG72029.1"/>
    <property type="molecule type" value="Genomic_DNA"/>
</dbReference>
<name>A0A0S4J3K3_BODSA</name>
<protein>
    <submittedName>
        <fullName evidence="1">Uncharacterized protein</fullName>
    </submittedName>
</protein>
<sequence>MTTTVAEDDDISAFTTIATIECVDELALFLVSLRHAHPITPIWVATTQSLLNLLLRRATTTDNNDKENPFFDVVRTFAVPAVHGHHHDHQQHHHFSGSGFVSTTNVHWVPLIHDAYLPISRGAMERTPGVFYPTRHADFMMEKSTVLELALAHAQLSNAEKEEKVDADFSRDSQQLRMMGDNNQMRRRTTPMVLFLDCDICTLARWPRIPVNSTIALSRHGIRQEDELLWGTYNGGVVGVRQPEALFQWRKHTLKSRFHDQASLEEVAAWSERNFGEDSVAQLPVQTNYGYWRMMQTSRELTENVLSSEVSKFSMKHCSSVVGADDDSAAQHQRGDHLLHYQGKPLQSVHAHLFVPPAKNSSASMPLFNALLVQWLRSSQSRSYQHIVRLLAR</sequence>
<dbReference type="Proteomes" id="UP000051952">
    <property type="component" value="Unassembled WGS sequence"/>
</dbReference>